<dbReference type="InterPro" id="IPR002941">
    <property type="entry name" value="DNA_methylase_N4/N6"/>
</dbReference>
<evidence type="ECO:0000256" key="5">
    <source>
        <dbReference type="RuleBase" id="RU362026"/>
    </source>
</evidence>
<dbReference type="InterPro" id="IPR001091">
    <property type="entry name" value="RM_Methyltransferase"/>
</dbReference>
<dbReference type="PANTHER" id="PTHR33375:SF1">
    <property type="entry name" value="CHROMOSOME-PARTITIONING PROTEIN PARB-RELATED"/>
    <property type="match status" value="1"/>
</dbReference>
<dbReference type="Proteomes" id="UP001139311">
    <property type="component" value="Unassembled WGS sequence"/>
</dbReference>
<accession>A0A9X1LDS8</accession>
<comment type="similarity">
    <text evidence="1 5">Belongs to the N(4)/N(6)-methyltransferase family.</text>
</comment>
<dbReference type="InterPro" id="IPR003115">
    <property type="entry name" value="ParB_N"/>
</dbReference>
<dbReference type="GO" id="GO:0032259">
    <property type="term" value="P:methylation"/>
    <property type="evidence" value="ECO:0007669"/>
    <property type="project" value="UniProtKB-KW"/>
</dbReference>
<dbReference type="InterPro" id="IPR029063">
    <property type="entry name" value="SAM-dependent_MTases_sf"/>
</dbReference>
<dbReference type="GO" id="GO:0045881">
    <property type="term" value="P:positive regulation of sporulation resulting in formation of a cellular spore"/>
    <property type="evidence" value="ECO:0007669"/>
    <property type="project" value="TreeGrafter"/>
</dbReference>
<evidence type="ECO:0000259" key="6">
    <source>
        <dbReference type="SMART" id="SM00470"/>
    </source>
</evidence>
<dbReference type="AlphaFoldDB" id="A0A9X1LDS8"/>
<dbReference type="InterPro" id="IPR036086">
    <property type="entry name" value="ParB/Sulfiredoxin_sf"/>
</dbReference>
<evidence type="ECO:0000256" key="4">
    <source>
        <dbReference type="ARBA" id="ARBA00047942"/>
    </source>
</evidence>
<dbReference type="EC" id="2.1.1.-" evidence="5"/>
<dbReference type="SUPFAM" id="SSF110849">
    <property type="entry name" value="ParB/Sulfiredoxin"/>
    <property type="match status" value="1"/>
</dbReference>
<gene>
    <name evidence="7" type="ORF">LHA35_26285</name>
</gene>
<evidence type="ECO:0000256" key="2">
    <source>
        <dbReference type="ARBA" id="ARBA00022603"/>
    </source>
</evidence>
<dbReference type="SUPFAM" id="SSF53335">
    <property type="entry name" value="S-adenosyl-L-methionine-dependent methyltransferases"/>
    <property type="match status" value="1"/>
</dbReference>
<dbReference type="Pfam" id="PF02195">
    <property type="entry name" value="ParB_N"/>
    <property type="match status" value="1"/>
</dbReference>
<dbReference type="Gene3D" id="3.40.50.150">
    <property type="entry name" value="Vaccinia Virus protein VP39"/>
    <property type="match status" value="1"/>
</dbReference>
<dbReference type="PRINTS" id="PR00508">
    <property type="entry name" value="S21N4MTFRASE"/>
</dbReference>
<name>A0A9X1LDS8_9PROT</name>
<feature type="domain" description="ParB-like N-terminal" evidence="6">
    <location>
        <begin position="8"/>
        <end position="94"/>
    </location>
</feature>
<dbReference type="InterPro" id="IPR015840">
    <property type="entry name" value="DNA_MeTrfase_ParB"/>
</dbReference>
<dbReference type="GO" id="GO:0003677">
    <property type="term" value="F:DNA binding"/>
    <property type="evidence" value="ECO:0007669"/>
    <property type="project" value="InterPro"/>
</dbReference>
<dbReference type="GO" id="GO:0007059">
    <property type="term" value="P:chromosome segregation"/>
    <property type="evidence" value="ECO:0007669"/>
    <property type="project" value="TreeGrafter"/>
</dbReference>
<comment type="catalytic activity">
    <reaction evidence="4">
        <text>a 2'-deoxyadenosine in DNA + S-adenosyl-L-methionine = an N(6)-methyl-2'-deoxyadenosine in DNA + S-adenosyl-L-homocysteine + H(+)</text>
        <dbReference type="Rhea" id="RHEA:15197"/>
        <dbReference type="Rhea" id="RHEA-COMP:12418"/>
        <dbReference type="Rhea" id="RHEA-COMP:12419"/>
        <dbReference type="ChEBI" id="CHEBI:15378"/>
        <dbReference type="ChEBI" id="CHEBI:57856"/>
        <dbReference type="ChEBI" id="CHEBI:59789"/>
        <dbReference type="ChEBI" id="CHEBI:90615"/>
        <dbReference type="ChEBI" id="CHEBI:90616"/>
        <dbReference type="EC" id="2.1.1.72"/>
    </reaction>
</comment>
<dbReference type="PANTHER" id="PTHR33375">
    <property type="entry name" value="CHROMOSOME-PARTITIONING PROTEIN PARB-RELATED"/>
    <property type="match status" value="1"/>
</dbReference>
<dbReference type="InterPro" id="IPR002052">
    <property type="entry name" value="DNA_methylase_N6_adenine_CS"/>
</dbReference>
<keyword evidence="2" id="KW-0489">Methyltransferase</keyword>
<dbReference type="PROSITE" id="PS00092">
    <property type="entry name" value="N6_MTASE"/>
    <property type="match status" value="1"/>
</dbReference>
<dbReference type="GO" id="GO:0008170">
    <property type="term" value="F:N-methyltransferase activity"/>
    <property type="evidence" value="ECO:0007669"/>
    <property type="project" value="InterPro"/>
</dbReference>
<dbReference type="RefSeq" id="WP_226613996.1">
    <property type="nucleotide sequence ID" value="NZ_JAJAQI010000073.1"/>
</dbReference>
<dbReference type="Pfam" id="PF01555">
    <property type="entry name" value="N6_N4_Mtase"/>
    <property type="match status" value="1"/>
</dbReference>
<dbReference type="Gene3D" id="3.90.1530.10">
    <property type="entry name" value="Conserved hypothetical protein from pyrococcus furiosus pfu- 392566-001, ParB domain"/>
    <property type="match status" value="1"/>
</dbReference>
<evidence type="ECO:0000256" key="1">
    <source>
        <dbReference type="ARBA" id="ARBA00006594"/>
    </source>
</evidence>
<dbReference type="EMBL" id="JAJAQI010000073">
    <property type="protein sequence ID" value="MCB4825232.1"/>
    <property type="molecule type" value="Genomic_DNA"/>
</dbReference>
<proteinExistence type="inferred from homology"/>
<reference evidence="7" key="1">
    <citation type="submission" date="2021-10" db="EMBL/GenBank/DDBJ databases">
        <title>Roseicella aerolatum sp. nov., isolated from aerosols of e-waste dismantling site.</title>
        <authorList>
            <person name="Qin T."/>
        </authorList>
    </citation>
    <scope>NUCLEOTIDE SEQUENCE</scope>
    <source>
        <strain evidence="7">GB24</strain>
    </source>
</reference>
<dbReference type="CDD" id="cd16403">
    <property type="entry name" value="ParB_N_like_MT"/>
    <property type="match status" value="1"/>
</dbReference>
<dbReference type="SMART" id="SM00470">
    <property type="entry name" value="ParB"/>
    <property type="match status" value="1"/>
</dbReference>
<keyword evidence="3" id="KW-0808">Transferase</keyword>
<keyword evidence="8" id="KW-1185">Reference proteome</keyword>
<dbReference type="PIRSF" id="PIRSF036758">
    <property type="entry name" value="Aden_M_ParB"/>
    <property type="match status" value="1"/>
</dbReference>
<evidence type="ECO:0000256" key="3">
    <source>
        <dbReference type="ARBA" id="ARBA00022679"/>
    </source>
</evidence>
<dbReference type="GO" id="GO:0005694">
    <property type="term" value="C:chromosome"/>
    <property type="evidence" value="ECO:0007669"/>
    <property type="project" value="TreeGrafter"/>
</dbReference>
<organism evidence="7 8">
    <name type="scientific">Roseicella aerolata</name>
    <dbReference type="NCBI Taxonomy" id="2883479"/>
    <lineage>
        <taxon>Bacteria</taxon>
        <taxon>Pseudomonadati</taxon>
        <taxon>Pseudomonadota</taxon>
        <taxon>Alphaproteobacteria</taxon>
        <taxon>Acetobacterales</taxon>
        <taxon>Roseomonadaceae</taxon>
        <taxon>Roseicella</taxon>
    </lineage>
</organism>
<sequence length="422" mass="45609">MQRDLQVSTVPVAALVPYAENARTHSEAQIAQIAASIAQFGFVNPVLVDAAGVLVAGHGRVMAAKRLGMAAVPAIRLSHLTEAQARALRLADNQIALNSGWDEALLAAEIARIRDEAVVDLDVLGFSGMDLDRLLAAAEDGFGDDADDVPPPPAIPVTRAGDLWRCGEHRLLCGDATKLADVQHALGFNCLSDMVWTDPPYNVAYQGGTAARMTIANDALGSGFLDFLRPALANLLAVTKGACYVCMSSSEWPVLHRAWQEAGGKWSSTIIWAKNTFALGRADYHQQFEAMLYGWKAGAQHYWCGARDQGNVWHFDKPARNDLHPTMKPVALVERAIRNSSKQRDTVLDSFGGSGTTMIAAERTGRRAVLLELDPAYADVIVRRWQEATGEAAVLEGEDRTFADIAAARDVADHDVIQTARS</sequence>
<dbReference type="GO" id="GO:0009007">
    <property type="term" value="F:site-specific DNA-methyltransferase (adenine-specific) activity"/>
    <property type="evidence" value="ECO:0007669"/>
    <property type="project" value="UniProtKB-EC"/>
</dbReference>
<dbReference type="InterPro" id="IPR050336">
    <property type="entry name" value="Chromosome_partition/occlusion"/>
</dbReference>
<comment type="caution">
    <text evidence="7">The sequence shown here is derived from an EMBL/GenBank/DDBJ whole genome shotgun (WGS) entry which is preliminary data.</text>
</comment>
<protein>
    <recommendedName>
        <fullName evidence="5">Methyltransferase</fullName>
        <ecNumber evidence="5">2.1.1.-</ecNumber>
    </recommendedName>
</protein>
<evidence type="ECO:0000313" key="7">
    <source>
        <dbReference type="EMBL" id="MCB4825232.1"/>
    </source>
</evidence>
<evidence type="ECO:0000313" key="8">
    <source>
        <dbReference type="Proteomes" id="UP001139311"/>
    </source>
</evidence>